<dbReference type="PANTHER" id="PTHR46401:SF2">
    <property type="entry name" value="GLYCOSYLTRANSFERASE WBBK-RELATED"/>
    <property type="match status" value="1"/>
</dbReference>
<dbReference type="Pfam" id="PF00534">
    <property type="entry name" value="Glycos_transf_1"/>
    <property type="match status" value="1"/>
</dbReference>
<dbReference type="PANTHER" id="PTHR46401">
    <property type="entry name" value="GLYCOSYLTRANSFERASE WBBK-RELATED"/>
    <property type="match status" value="1"/>
</dbReference>
<accession>A0A1W6LEI0</accession>
<protein>
    <recommendedName>
        <fullName evidence="6">Glycosyl transferase family 1</fullName>
    </recommendedName>
</protein>
<dbReference type="AlphaFoldDB" id="A0A1W6LEI0"/>
<dbReference type="GO" id="GO:0016757">
    <property type="term" value="F:glycosyltransferase activity"/>
    <property type="evidence" value="ECO:0007669"/>
    <property type="project" value="InterPro"/>
</dbReference>
<dbReference type="SUPFAM" id="SSF53756">
    <property type="entry name" value="UDP-Glycosyltransferase/glycogen phosphorylase"/>
    <property type="match status" value="1"/>
</dbReference>
<evidence type="ECO:0000256" key="1">
    <source>
        <dbReference type="ARBA" id="ARBA00022679"/>
    </source>
</evidence>
<dbReference type="STRING" id="946333.A4W93_23510"/>
<keyword evidence="1" id="KW-0808">Transferase</keyword>
<dbReference type="InterPro" id="IPR028098">
    <property type="entry name" value="Glyco_trans_4-like_N"/>
</dbReference>
<evidence type="ECO:0000313" key="4">
    <source>
        <dbReference type="EMBL" id="ARN22639.1"/>
    </source>
</evidence>
<dbReference type="Pfam" id="PF13439">
    <property type="entry name" value="Glyco_transf_4"/>
    <property type="match status" value="1"/>
</dbReference>
<dbReference type="InterPro" id="IPR001296">
    <property type="entry name" value="Glyco_trans_1"/>
</dbReference>
<dbReference type="CDD" id="cd03809">
    <property type="entry name" value="GT4_MtfB-like"/>
    <property type="match status" value="1"/>
</dbReference>
<dbReference type="GO" id="GO:0009103">
    <property type="term" value="P:lipopolysaccharide biosynthetic process"/>
    <property type="evidence" value="ECO:0007669"/>
    <property type="project" value="TreeGrafter"/>
</dbReference>
<evidence type="ECO:0000259" key="2">
    <source>
        <dbReference type="Pfam" id="PF00534"/>
    </source>
</evidence>
<feature type="domain" description="Glycosyltransferase subfamily 4-like N-terminal" evidence="3">
    <location>
        <begin position="15"/>
        <end position="133"/>
    </location>
</feature>
<proteinExistence type="predicted"/>
<organism evidence="4 5">
    <name type="scientific">Piscinibacter gummiphilus</name>
    <dbReference type="NCBI Taxonomy" id="946333"/>
    <lineage>
        <taxon>Bacteria</taxon>
        <taxon>Pseudomonadati</taxon>
        <taxon>Pseudomonadota</taxon>
        <taxon>Betaproteobacteria</taxon>
        <taxon>Burkholderiales</taxon>
        <taxon>Sphaerotilaceae</taxon>
        <taxon>Piscinibacter</taxon>
    </lineage>
</organism>
<dbReference type="KEGG" id="rgu:A4W93_23510"/>
<dbReference type="Gene3D" id="3.40.50.2000">
    <property type="entry name" value="Glycogen Phosphorylase B"/>
    <property type="match status" value="2"/>
</dbReference>
<keyword evidence="5" id="KW-1185">Reference proteome</keyword>
<reference evidence="4 5" key="1">
    <citation type="submission" date="2016-04" db="EMBL/GenBank/DDBJ databases">
        <title>Complete genome sequence of natural rubber-degrading, novel Gram-negative bacterium, Rhizobacter gummiphilus strain NS21.</title>
        <authorList>
            <person name="Tabata M."/>
            <person name="Kasai D."/>
            <person name="Fukuda M."/>
        </authorList>
    </citation>
    <scope>NUCLEOTIDE SEQUENCE [LARGE SCALE GENOMIC DNA]</scope>
    <source>
        <strain evidence="4 5">NS21</strain>
    </source>
</reference>
<evidence type="ECO:0000259" key="3">
    <source>
        <dbReference type="Pfam" id="PF13439"/>
    </source>
</evidence>
<dbReference type="EMBL" id="CP015118">
    <property type="protein sequence ID" value="ARN22639.1"/>
    <property type="molecule type" value="Genomic_DNA"/>
</dbReference>
<evidence type="ECO:0008006" key="6">
    <source>
        <dbReference type="Google" id="ProtNLM"/>
    </source>
</evidence>
<gene>
    <name evidence="4" type="ORF">A4W93_23510</name>
</gene>
<sequence>MAPVHFNEYLPECGVPQVAAYLPMRIPRTGRLYRGANRLLGPLLTRAASPSLIHRTYYTPMGSPSGVPVVVTVFDMIHELFADRFPAGDTTSRDKRASLERADHILCISESTANDLVRLFDIPREKMSVTHLGYSNIFATPRTAQETAPHARPYLLYVGHRVGYKNFDMALKAYASSARLRGEFDFVTFGGPPLSASERSLIEELGLAPSQVVRIGGSDADLARAYRHARAFVYPSQYEGFGIPPLEAMSSGCPVACSDVSSVPEVVGQAAALFDPMDVESIRAALESLCLNDVRRQSMIDAGNERVRQFSWDRCAADTVAAYRKVLGT</sequence>
<feature type="domain" description="Glycosyl transferase family 1" evidence="2">
    <location>
        <begin position="145"/>
        <end position="305"/>
    </location>
</feature>
<evidence type="ECO:0000313" key="5">
    <source>
        <dbReference type="Proteomes" id="UP000193427"/>
    </source>
</evidence>
<dbReference type="Proteomes" id="UP000193427">
    <property type="component" value="Chromosome"/>
</dbReference>
<name>A0A1W6LEI0_9BURK</name>